<proteinExistence type="predicted"/>
<evidence type="ECO:0000256" key="3">
    <source>
        <dbReference type="ARBA" id="ARBA00023242"/>
    </source>
</evidence>
<dbReference type="Proteomes" id="UP001489004">
    <property type="component" value="Unassembled WGS sequence"/>
</dbReference>
<keyword evidence="2 4" id="KW-0694">RNA-binding</keyword>
<keyword evidence="7" id="KW-1185">Reference proteome</keyword>
<name>A0AAW1QR33_9CHLO</name>
<dbReference type="InterPro" id="IPR035979">
    <property type="entry name" value="RBD_domain_sf"/>
</dbReference>
<dbReference type="InterPro" id="IPR012677">
    <property type="entry name" value="Nucleotide-bd_a/b_plait_sf"/>
</dbReference>
<gene>
    <name evidence="6" type="ORF">WJX72_006347</name>
</gene>
<comment type="caution">
    <text evidence="6">The sequence shown here is derived from an EMBL/GenBank/DDBJ whole genome shotgun (WGS) entry which is preliminary data.</text>
</comment>
<dbReference type="EMBL" id="JALJOR010000002">
    <property type="protein sequence ID" value="KAK9823917.1"/>
    <property type="molecule type" value="Genomic_DNA"/>
</dbReference>
<sequence>MEPSISGAEEKSSRVVYIGHLPHGFYEDQLLGFFEQFGKLTRVRVSRNKKTGKAKHYAFLEFYSPEVANIAAEAMDGYIMFTQKLQCRVMRESEVHANLFKGANRKFKAIPWQKIEAERHNKERTIEEEAQRTARAIKRDQQRQKRIRDAGLDYEYTPLQTLVAPKAKHTKFNAD</sequence>
<dbReference type="SUPFAM" id="SSF54928">
    <property type="entry name" value="RNA-binding domain, RBD"/>
    <property type="match status" value="1"/>
</dbReference>
<reference evidence="6 7" key="1">
    <citation type="journal article" date="2024" name="Nat. Commun.">
        <title>Phylogenomics reveals the evolutionary origins of lichenization in chlorophyte algae.</title>
        <authorList>
            <person name="Puginier C."/>
            <person name="Libourel C."/>
            <person name="Otte J."/>
            <person name="Skaloud P."/>
            <person name="Haon M."/>
            <person name="Grisel S."/>
            <person name="Petersen M."/>
            <person name="Berrin J.G."/>
            <person name="Delaux P.M."/>
            <person name="Dal Grande F."/>
            <person name="Keller J."/>
        </authorList>
    </citation>
    <scope>NUCLEOTIDE SEQUENCE [LARGE SCALE GENOMIC DNA]</scope>
    <source>
        <strain evidence="6 7">SAG 2043</strain>
    </source>
</reference>
<feature type="domain" description="RRM" evidence="5">
    <location>
        <begin position="14"/>
        <end position="92"/>
    </location>
</feature>
<dbReference type="InterPro" id="IPR000504">
    <property type="entry name" value="RRM_dom"/>
</dbReference>
<dbReference type="Gene3D" id="3.30.70.330">
    <property type="match status" value="1"/>
</dbReference>
<dbReference type="GO" id="GO:0003723">
    <property type="term" value="F:RNA binding"/>
    <property type="evidence" value="ECO:0007669"/>
    <property type="project" value="UniProtKB-UniRule"/>
</dbReference>
<dbReference type="SMART" id="SM00360">
    <property type="entry name" value="RRM"/>
    <property type="match status" value="1"/>
</dbReference>
<accession>A0AAW1QR33</accession>
<comment type="subcellular location">
    <subcellularLocation>
        <location evidence="1">Nucleus</location>
        <location evidence="1">Nucleolus</location>
    </subcellularLocation>
</comment>
<dbReference type="PANTHER" id="PTHR46754">
    <property type="entry name" value="MKI67 FHA DOMAIN-INTERACTING NUCLEOLAR PHOSPHOPROTEIN"/>
    <property type="match status" value="1"/>
</dbReference>
<dbReference type="GO" id="GO:0005730">
    <property type="term" value="C:nucleolus"/>
    <property type="evidence" value="ECO:0007669"/>
    <property type="project" value="UniProtKB-SubCell"/>
</dbReference>
<organism evidence="6 7">
    <name type="scientific">[Myrmecia] bisecta</name>
    <dbReference type="NCBI Taxonomy" id="41462"/>
    <lineage>
        <taxon>Eukaryota</taxon>
        <taxon>Viridiplantae</taxon>
        <taxon>Chlorophyta</taxon>
        <taxon>core chlorophytes</taxon>
        <taxon>Trebouxiophyceae</taxon>
        <taxon>Trebouxiales</taxon>
        <taxon>Trebouxiaceae</taxon>
        <taxon>Myrmecia</taxon>
    </lineage>
</organism>
<evidence type="ECO:0000256" key="1">
    <source>
        <dbReference type="ARBA" id="ARBA00004604"/>
    </source>
</evidence>
<dbReference type="AlphaFoldDB" id="A0AAW1QR33"/>
<evidence type="ECO:0000256" key="2">
    <source>
        <dbReference type="ARBA" id="ARBA00022884"/>
    </source>
</evidence>
<evidence type="ECO:0000259" key="5">
    <source>
        <dbReference type="PROSITE" id="PS50102"/>
    </source>
</evidence>
<dbReference type="CDD" id="cd12307">
    <property type="entry name" value="RRM_NIFK_like"/>
    <property type="match status" value="1"/>
</dbReference>
<dbReference type="Pfam" id="PF00076">
    <property type="entry name" value="RRM_1"/>
    <property type="match status" value="1"/>
</dbReference>
<evidence type="ECO:0000256" key="4">
    <source>
        <dbReference type="PROSITE-ProRule" id="PRU00176"/>
    </source>
</evidence>
<evidence type="ECO:0000313" key="6">
    <source>
        <dbReference type="EMBL" id="KAK9823917.1"/>
    </source>
</evidence>
<dbReference type="PROSITE" id="PS50102">
    <property type="entry name" value="RRM"/>
    <property type="match status" value="1"/>
</dbReference>
<keyword evidence="3" id="KW-0539">Nucleus</keyword>
<protein>
    <recommendedName>
        <fullName evidence="5">RRM domain-containing protein</fullName>
    </recommendedName>
</protein>
<evidence type="ECO:0000313" key="7">
    <source>
        <dbReference type="Proteomes" id="UP001489004"/>
    </source>
</evidence>